<dbReference type="GO" id="GO:0000932">
    <property type="term" value="C:P-body"/>
    <property type="evidence" value="ECO:0007669"/>
    <property type="project" value="TreeGrafter"/>
</dbReference>
<dbReference type="RefSeq" id="WP_182582294.1">
    <property type="nucleotide sequence ID" value="NZ_JABVCQ010000004.1"/>
</dbReference>
<comment type="caution">
    <text evidence="2">The sequence shown here is derived from an EMBL/GenBank/DDBJ whole genome shotgun (WGS) entry which is preliminary data.</text>
</comment>
<dbReference type="SMART" id="SM00955">
    <property type="entry name" value="RNB"/>
    <property type="match status" value="1"/>
</dbReference>
<dbReference type="GO" id="GO:0003723">
    <property type="term" value="F:RNA binding"/>
    <property type="evidence" value="ECO:0007669"/>
    <property type="project" value="InterPro"/>
</dbReference>
<feature type="domain" description="RNB" evidence="1">
    <location>
        <begin position="232"/>
        <end position="504"/>
    </location>
</feature>
<keyword evidence="3" id="KW-1185">Reference proteome</keyword>
<sequence length="609" mass="67489">MVNSPSILANDSLVLYKHHPARVSSVSDKIDIELPDGDRKRVRLKDVMLLHPGPLRSLTDLTPCTGDIEEAWQLLDGEATTLRELADLLYGSDTPATAWAAWQVVMAGVYFDGTPAAIRPRTAEIIAREQAERAAKLRAEQDWQAFLARLKSAELLPEDAPRLQEVERLAYQQAPSSRLLQLLELPESPASAHRFLIQVKHWSTQHNPYPLRCGVALENPELTVPPLPNETRLDLTHLSAFAIDDEGNQDPDDAISLDGERLWVHVADVAALVTPSSELELEARARGANLYLPERVINMLPAAITEHLGLGLLDTSPALSFGMHCTADGELTDLIIQPSWVRVTRLSYAAAELRLTEPPFAELTAITQRFRARRLAANATTLEFPEVTVRVRDGAVQIRPLPRLASRALVAEAMLMAGTAAAQFCHAQQLLIPFALQPPPERVEQPTTLAAMFAYRRQFKPSRTSTEPGAHAGLGLPLYSRVTSPLRRYGDLLVHQQLRAAARGEVPLTAADISARMAQADTVAAATRRAERQSNLHWKLVYLQEHTPTWRGEAVVVEQEERRTVALIPALALEVRLRARRELALDQVVQVAVANVDLPELECRFQVRD</sequence>
<dbReference type="InterPro" id="IPR012340">
    <property type="entry name" value="NA-bd_OB-fold"/>
</dbReference>
<dbReference type="EMBL" id="JABVCQ010000004">
    <property type="protein sequence ID" value="MBB1125158.1"/>
    <property type="molecule type" value="Genomic_DNA"/>
</dbReference>
<dbReference type="Pfam" id="PF18614">
    <property type="entry name" value="RNase_II_C_S1"/>
    <property type="match status" value="1"/>
</dbReference>
<dbReference type="Gene3D" id="2.40.50.140">
    <property type="entry name" value="Nucleic acid-binding proteins"/>
    <property type="match status" value="1"/>
</dbReference>
<dbReference type="PANTHER" id="PTHR23355">
    <property type="entry name" value="RIBONUCLEASE"/>
    <property type="match status" value="1"/>
</dbReference>
<dbReference type="GO" id="GO:0000175">
    <property type="term" value="F:3'-5'-RNA exonuclease activity"/>
    <property type="evidence" value="ECO:0007669"/>
    <property type="project" value="TreeGrafter"/>
</dbReference>
<dbReference type="InterPro" id="IPR036388">
    <property type="entry name" value="WH-like_DNA-bd_sf"/>
</dbReference>
<dbReference type="GO" id="GO:0006402">
    <property type="term" value="P:mRNA catabolic process"/>
    <property type="evidence" value="ECO:0007669"/>
    <property type="project" value="TreeGrafter"/>
</dbReference>
<dbReference type="Pfam" id="PF00773">
    <property type="entry name" value="RNB"/>
    <property type="match status" value="2"/>
</dbReference>
<name>A0A839HD24_9GAMM</name>
<evidence type="ECO:0000313" key="2">
    <source>
        <dbReference type="EMBL" id="MBB1125158.1"/>
    </source>
</evidence>
<protein>
    <submittedName>
        <fullName evidence="2">RNB domain-containing ribonuclease</fullName>
    </submittedName>
</protein>
<dbReference type="SUPFAM" id="SSF50249">
    <property type="entry name" value="Nucleic acid-binding proteins"/>
    <property type="match status" value="2"/>
</dbReference>
<dbReference type="PANTHER" id="PTHR23355:SF42">
    <property type="entry name" value="RIBONUCLEASE II, CHLOROPLASTIC_MITOCHONDRIAL"/>
    <property type="match status" value="1"/>
</dbReference>
<dbReference type="InterPro" id="IPR040596">
    <property type="entry name" value="RNase_II_C_S1"/>
</dbReference>
<reference evidence="2 3" key="1">
    <citation type="journal article" date="2020" name="Arch. Microbiol.">
        <title>The genome sequence of the giant phototrophic gammaproteobacterium Thiospirillum jenense gives insight into its physiological properties and phylogenetic relationships.</title>
        <authorList>
            <person name="Imhoff J.F."/>
            <person name="Meyer T.E."/>
            <person name="Kyndt J.A."/>
        </authorList>
    </citation>
    <scope>NUCLEOTIDE SEQUENCE [LARGE SCALE GENOMIC DNA]</scope>
    <source>
        <strain evidence="2 3">DSM 216</strain>
    </source>
</reference>
<dbReference type="Proteomes" id="UP000548632">
    <property type="component" value="Unassembled WGS sequence"/>
</dbReference>
<dbReference type="AlphaFoldDB" id="A0A839HD24"/>
<evidence type="ECO:0000259" key="1">
    <source>
        <dbReference type="SMART" id="SM00955"/>
    </source>
</evidence>
<evidence type="ECO:0000313" key="3">
    <source>
        <dbReference type="Proteomes" id="UP000548632"/>
    </source>
</evidence>
<dbReference type="Pfam" id="PF23161">
    <property type="entry name" value="HTH_RNase_II"/>
    <property type="match status" value="1"/>
</dbReference>
<dbReference type="InterPro" id="IPR050180">
    <property type="entry name" value="RNR_Ribonuclease"/>
</dbReference>
<dbReference type="Gene3D" id="1.10.10.10">
    <property type="entry name" value="Winged helix-like DNA-binding domain superfamily/Winged helix DNA-binding domain"/>
    <property type="match status" value="1"/>
</dbReference>
<organism evidence="2 3">
    <name type="scientific">Thiospirillum jenense</name>
    <dbReference type="NCBI Taxonomy" id="1653858"/>
    <lineage>
        <taxon>Bacteria</taxon>
        <taxon>Pseudomonadati</taxon>
        <taxon>Pseudomonadota</taxon>
        <taxon>Gammaproteobacteria</taxon>
        <taxon>Chromatiales</taxon>
        <taxon>Chromatiaceae</taxon>
        <taxon>Thiospirillum</taxon>
    </lineage>
</organism>
<proteinExistence type="predicted"/>
<dbReference type="InterPro" id="IPR001900">
    <property type="entry name" value="RNase_II/R"/>
</dbReference>
<dbReference type="InterPro" id="IPR056404">
    <property type="entry name" value="HTH_RNase_II"/>
</dbReference>
<gene>
    <name evidence="2" type="ORF">HUK38_02795</name>
</gene>
<accession>A0A839HD24</accession>